<dbReference type="PROSITE" id="PS50026">
    <property type="entry name" value="EGF_3"/>
    <property type="match status" value="1"/>
</dbReference>
<evidence type="ECO:0000256" key="3">
    <source>
        <dbReference type="SAM" id="Phobius"/>
    </source>
</evidence>
<evidence type="ECO:0000259" key="4">
    <source>
        <dbReference type="PROSITE" id="PS50026"/>
    </source>
</evidence>
<feature type="region of interest" description="Disordered" evidence="2">
    <location>
        <begin position="476"/>
        <end position="500"/>
    </location>
</feature>
<evidence type="ECO:0000256" key="1">
    <source>
        <dbReference type="PROSITE-ProRule" id="PRU00076"/>
    </source>
</evidence>
<keyword evidence="1" id="KW-0245">EGF-like domain</keyword>
<organism evidence="5 6">
    <name type="scientific">Holothuria leucospilota</name>
    <name type="common">Black long sea cucumber</name>
    <name type="synonym">Mertensiothuria leucospilota</name>
    <dbReference type="NCBI Taxonomy" id="206669"/>
    <lineage>
        <taxon>Eukaryota</taxon>
        <taxon>Metazoa</taxon>
        <taxon>Echinodermata</taxon>
        <taxon>Eleutherozoa</taxon>
        <taxon>Echinozoa</taxon>
        <taxon>Holothuroidea</taxon>
        <taxon>Aspidochirotacea</taxon>
        <taxon>Aspidochirotida</taxon>
        <taxon>Holothuriidae</taxon>
        <taxon>Holothuria</taxon>
    </lineage>
</organism>
<name>A0A9Q1C0T1_HOLLE</name>
<feature type="domain" description="EGF-like" evidence="4">
    <location>
        <begin position="80"/>
        <end position="115"/>
    </location>
</feature>
<feature type="transmembrane region" description="Helical" evidence="3">
    <location>
        <begin position="201"/>
        <end position="225"/>
    </location>
</feature>
<evidence type="ECO:0000256" key="2">
    <source>
        <dbReference type="SAM" id="MobiDB-lite"/>
    </source>
</evidence>
<feature type="disulfide bond" evidence="1">
    <location>
        <begin position="105"/>
        <end position="114"/>
    </location>
</feature>
<gene>
    <name evidence="5" type="ORF">HOLleu_20183</name>
</gene>
<evidence type="ECO:0000313" key="6">
    <source>
        <dbReference type="Proteomes" id="UP001152320"/>
    </source>
</evidence>
<accession>A0A9Q1C0T1</accession>
<feature type="compositionally biased region" description="Basic residues" evidence="2">
    <location>
        <begin position="476"/>
        <end position="485"/>
    </location>
</feature>
<comment type="caution">
    <text evidence="1">Lacks conserved residue(s) required for the propagation of feature annotation.</text>
</comment>
<dbReference type="OrthoDB" id="192253at2759"/>
<proteinExistence type="predicted"/>
<dbReference type="AlphaFoldDB" id="A0A9Q1C0T1"/>
<keyword evidence="3" id="KW-0472">Membrane</keyword>
<keyword evidence="3" id="KW-1133">Transmembrane helix</keyword>
<dbReference type="PROSITE" id="PS00022">
    <property type="entry name" value="EGF_1"/>
    <property type="match status" value="1"/>
</dbReference>
<keyword evidence="6" id="KW-1185">Reference proteome</keyword>
<keyword evidence="3" id="KW-0812">Transmembrane</keyword>
<dbReference type="Gene3D" id="2.170.300.10">
    <property type="entry name" value="Tie2 ligand-binding domain superfamily"/>
    <property type="match status" value="1"/>
</dbReference>
<comment type="caution">
    <text evidence="5">The sequence shown here is derived from an EMBL/GenBank/DDBJ whole genome shotgun (WGS) entry which is preliminary data.</text>
</comment>
<dbReference type="Proteomes" id="UP001152320">
    <property type="component" value="Chromosome 9"/>
</dbReference>
<protein>
    <submittedName>
        <fullName evidence="5">Multiple epidermal growth factor-like domains protein 6</fullName>
    </submittedName>
</protein>
<sequence length="601" mass="67164">MSALLLNRVVGNSISIILYLSMCIPGESVPNSDAASLPQRERGCEYPQVTPNLLGDEEHLKCCEGWVVLNGKCVRENQPIIQRCQKVTCPEGTVCSPYINNRCVCPRGRTGLSCEDDCESGYYGWGCRQRCNCPEGDSCDKITGACENDSDRENDHDVASTTTINQASNKTAGICGSGCGLRGAIGCVCNGDSNQCECPGYAIALVVVSVMTWVTVGGVFAGYYIKRNGYFEPLLERYRRKSNYNKEGDDSGFNTDVEQTPALIPWCDFPPPISQRNSGEYPLLTPLAVPNLVDLSSYVTRISRDSLPRSTSHSSEDEDEDDDLHDYLNVTKMKTDPDSEGEEYSQPYEHLDHLSRQGSVHSHYAVNREECLDSSLIIRTWTETEGMRCSENSYVNESVLKWKRRFATKRAFLSRQNRSLAKTRNVVAPLSSSCSDVSSMASSNKHLAIDSVQRKPAVKPKPEFIKLKMMMDIEKRKRGLTRTRAVKSCDSAPPHQDDSISLADLNSTQEYEEDDPSEVSQSERTRNKRIRLLRAALLKKGLSVPGSVPYKDRDMLIHSEDEDADVNNYVDHHDPIYENERVLKSARQSRLNSLHQDATCQ</sequence>
<dbReference type="InterPro" id="IPR000742">
    <property type="entry name" value="EGF"/>
</dbReference>
<evidence type="ECO:0000313" key="5">
    <source>
        <dbReference type="EMBL" id="KAJ8036262.1"/>
    </source>
</evidence>
<reference evidence="5" key="1">
    <citation type="submission" date="2021-10" db="EMBL/GenBank/DDBJ databases">
        <title>Tropical sea cucumber genome reveals ecological adaptation and Cuvierian tubules defense mechanism.</title>
        <authorList>
            <person name="Chen T."/>
        </authorList>
    </citation>
    <scope>NUCLEOTIDE SEQUENCE</scope>
    <source>
        <strain evidence="5">Nanhai2018</strain>
        <tissue evidence="5">Muscle</tissue>
    </source>
</reference>
<keyword evidence="1" id="KW-1015">Disulfide bond</keyword>
<dbReference type="EMBL" id="JAIZAY010000009">
    <property type="protein sequence ID" value="KAJ8036262.1"/>
    <property type="molecule type" value="Genomic_DNA"/>
</dbReference>